<name>A0A3M7SF07_BRAPC</name>
<dbReference type="EMBL" id="REGN01001508">
    <property type="protein sequence ID" value="RNA34255.1"/>
    <property type="molecule type" value="Genomic_DNA"/>
</dbReference>
<organism evidence="1 2">
    <name type="scientific">Brachionus plicatilis</name>
    <name type="common">Marine rotifer</name>
    <name type="synonym">Brachionus muelleri</name>
    <dbReference type="NCBI Taxonomy" id="10195"/>
    <lineage>
        <taxon>Eukaryota</taxon>
        <taxon>Metazoa</taxon>
        <taxon>Spiralia</taxon>
        <taxon>Gnathifera</taxon>
        <taxon>Rotifera</taxon>
        <taxon>Eurotatoria</taxon>
        <taxon>Monogononta</taxon>
        <taxon>Pseudotrocha</taxon>
        <taxon>Ploima</taxon>
        <taxon>Brachionidae</taxon>
        <taxon>Brachionus</taxon>
    </lineage>
</organism>
<dbReference type="AlphaFoldDB" id="A0A3M7SF07"/>
<protein>
    <submittedName>
        <fullName evidence="1">Uncharacterized protein</fullName>
    </submittedName>
</protein>
<dbReference type="Proteomes" id="UP000276133">
    <property type="component" value="Unassembled WGS sequence"/>
</dbReference>
<feature type="non-terminal residue" evidence="1">
    <location>
        <position position="1"/>
    </location>
</feature>
<keyword evidence="2" id="KW-1185">Reference proteome</keyword>
<sequence>FRGAQLDICTELKGRGPWEVQNGLKPSFQPACDYKNKRLITDNLIYSFLKNYETHFSPINSTSTKLFVQSHRMKKLKMMVMKKIGKLKFKIKIKRSKYKFNYLTCHVNREIKNYFSLNEWI</sequence>
<evidence type="ECO:0000313" key="2">
    <source>
        <dbReference type="Proteomes" id="UP000276133"/>
    </source>
</evidence>
<proteinExistence type="predicted"/>
<gene>
    <name evidence="1" type="ORF">BpHYR1_047444</name>
</gene>
<reference evidence="1 2" key="1">
    <citation type="journal article" date="2018" name="Sci. Rep.">
        <title>Genomic signatures of local adaptation to the degree of environmental predictability in rotifers.</title>
        <authorList>
            <person name="Franch-Gras L."/>
            <person name="Hahn C."/>
            <person name="Garcia-Roger E.M."/>
            <person name="Carmona M.J."/>
            <person name="Serra M."/>
            <person name="Gomez A."/>
        </authorList>
    </citation>
    <scope>NUCLEOTIDE SEQUENCE [LARGE SCALE GENOMIC DNA]</scope>
    <source>
        <strain evidence="1">HYR1</strain>
    </source>
</reference>
<evidence type="ECO:0000313" key="1">
    <source>
        <dbReference type="EMBL" id="RNA34255.1"/>
    </source>
</evidence>
<comment type="caution">
    <text evidence="1">The sequence shown here is derived from an EMBL/GenBank/DDBJ whole genome shotgun (WGS) entry which is preliminary data.</text>
</comment>
<accession>A0A3M7SF07</accession>